<name>D4ALG9_ARTBC</name>
<feature type="compositionally biased region" description="Low complexity" evidence="1">
    <location>
        <begin position="80"/>
        <end position="98"/>
    </location>
</feature>
<gene>
    <name evidence="2" type="ORF">ARB_05166</name>
</gene>
<reference evidence="3" key="1">
    <citation type="journal article" date="2011" name="Genome Biol.">
        <title>Comparative and functional genomics provide insights into the pathogenicity of dermatophytic fungi.</title>
        <authorList>
            <person name="Burmester A."/>
            <person name="Shelest E."/>
            <person name="Gloeckner G."/>
            <person name="Heddergott C."/>
            <person name="Schindler S."/>
            <person name="Staib P."/>
            <person name="Heidel A."/>
            <person name="Felder M."/>
            <person name="Petzold A."/>
            <person name="Szafranski K."/>
            <person name="Feuermann M."/>
            <person name="Pedruzzi I."/>
            <person name="Priebe S."/>
            <person name="Groth M."/>
            <person name="Winkler R."/>
            <person name="Li W."/>
            <person name="Kniemeyer O."/>
            <person name="Schroeckh V."/>
            <person name="Hertweck C."/>
            <person name="Hube B."/>
            <person name="White T.C."/>
            <person name="Platzer M."/>
            <person name="Guthke R."/>
            <person name="Heitman J."/>
            <person name="Woestemeyer J."/>
            <person name="Zipfel P.F."/>
            <person name="Monod M."/>
            <person name="Brakhage A.A."/>
        </authorList>
    </citation>
    <scope>NUCLEOTIDE SEQUENCE [LARGE SCALE GENOMIC DNA]</scope>
    <source>
        <strain evidence="3">ATCC MYA-4681 / CBS 112371</strain>
    </source>
</reference>
<feature type="compositionally biased region" description="Basic and acidic residues" evidence="1">
    <location>
        <begin position="104"/>
        <end position="119"/>
    </location>
</feature>
<dbReference type="RefSeq" id="XP_003016873.1">
    <property type="nucleotide sequence ID" value="XM_003016827.1"/>
</dbReference>
<feature type="region of interest" description="Disordered" evidence="1">
    <location>
        <begin position="33"/>
        <end position="119"/>
    </location>
</feature>
<keyword evidence="3" id="KW-1185">Reference proteome</keyword>
<accession>D4ALG9</accession>
<evidence type="ECO:0000313" key="3">
    <source>
        <dbReference type="Proteomes" id="UP000008866"/>
    </source>
</evidence>
<dbReference type="HOGENOM" id="CLU_2060934_0_0_1"/>
<feature type="compositionally biased region" description="Acidic residues" evidence="1">
    <location>
        <begin position="44"/>
        <end position="71"/>
    </location>
</feature>
<dbReference type="AlphaFoldDB" id="D4ALG9"/>
<comment type="caution">
    <text evidence="2">The sequence shown here is derived from an EMBL/GenBank/DDBJ whole genome shotgun (WGS) entry which is preliminary data.</text>
</comment>
<protein>
    <submittedName>
        <fullName evidence="2">Uncharacterized protein</fullName>
    </submittedName>
</protein>
<sequence length="119" mass="13607">MEKRKKKHYKYCAHAYYPKEEISNYIDDLERKNAETTIKRQPREDDEDGNEVDDGDDEDEDKAEVTEDVEAKDDGRRAKSSLAPPTLSLPLTTSYSTARSLPNRQDRDVPGSDKPESLS</sequence>
<organism evidence="2 3">
    <name type="scientific">Arthroderma benhamiae (strain ATCC MYA-4681 / CBS 112371)</name>
    <name type="common">Trichophyton mentagrophytes</name>
    <dbReference type="NCBI Taxonomy" id="663331"/>
    <lineage>
        <taxon>Eukaryota</taxon>
        <taxon>Fungi</taxon>
        <taxon>Dikarya</taxon>
        <taxon>Ascomycota</taxon>
        <taxon>Pezizomycotina</taxon>
        <taxon>Eurotiomycetes</taxon>
        <taxon>Eurotiomycetidae</taxon>
        <taxon>Onygenales</taxon>
        <taxon>Arthrodermataceae</taxon>
        <taxon>Trichophyton</taxon>
    </lineage>
</organism>
<dbReference type="EMBL" id="ABSU01000002">
    <property type="protein sequence ID" value="EFE36228.1"/>
    <property type="molecule type" value="Genomic_DNA"/>
</dbReference>
<dbReference type="GeneID" id="9526512"/>
<proteinExistence type="predicted"/>
<dbReference type="KEGG" id="abe:ARB_05166"/>
<evidence type="ECO:0000256" key="1">
    <source>
        <dbReference type="SAM" id="MobiDB-lite"/>
    </source>
</evidence>
<feature type="compositionally biased region" description="Basic and acidic residues" evidence="1">
    <location>
        <begin position="33"/>
        <end position="43"/>
    </location>
</feature>
<dbReference type="Proteomes" id="UP000008866">
    <property type="component" value="Unassembled WGS sequence"/>
</dbReference>
<evidence type="ECO:0000313" key="2">
    <source>
        <dbReference type="EMBL" id="EFE36228.1"/>
    </source>
</evidence>